<dbReference type="GO" id="GO:0022857">
    <property type="term" value="F:transmembrane transporter activity"/>
    <property type="evidence" value="ECO:0007669"/>
    <property type="project" value="InterPro"/>
</dbReference>
<evidence type="ECO:0000256" key="3">
    <source>
        <dbReference type="ARBA" id="ARBA00022448"/>
    </source>
</evidence>
<evidence type="ECO:0000256" key="1">
    <source>
        <dbReference type="ARBA" id="ARBA00004429"/>
    </source>
</evidence>
<protein>
    <submittedName>
        <fullName evidence="10">Amino acid ABC transporter membrane protein 2, PAAT family</fullName>
    </submittedName>
</protein>
<accession>A0A1M6U0W0</accession>
<feature type="transmembrane region" description="Helical" evidence="8">
    <location>
        <begin position="234"/>
        <end position="258"/>
    </location>
</feature>
<evidence type="ECO:0000256" key="5">
    <source>
        <dbReference type="ARBA" id="ARBA00022692"/>
    </source>
</evidence>
<reference evidence="11" key="1">
    <citation type="submission" date="2016-11" db="EMBL/GenBank/DDBJ databases">
        <authorList>
            <person name="Varghese N."/>
            <person name="Submissions S."/>
        </authorList>
    </citation>
    <scope>NUCLEOTIDE SEQUENCE [LARGE SCALE GENOMIC DNA]</scope>
    <source>
        <strain evidence="11">DSM 100564</strain>
    </source>
</reference>
<dbReference type="InterPro" id="IPR000515">
    <property type="entry name" value="MetI-like"/>
</dbReference>
<comment type="subcellular location">
    <subcellularLocation>
        <location evidence="1">Cell inner membrane</location>
        <topology evidence="1">Multi-pass membrane protein</topology>
    </subcellularLocation>
    <subcellularLocation>
        <location evidence="8">Cell membrane</location>
        <topology evidence="8">Multi-pass membrane protein</topology>
    </subcellularLocation>
</comment>
<dbReference type="CDD" id="cd06261">
    <property type="entry name" value="TM_PBP2"/>
    <property type="match status" value="1"/>
</dbReference>
<evidence type="ECO:0000256" key="2">
    <source>
        <dbReference type="ARBA" id="ARBA00010072"/>
    </source>
</evidence>
<keyword evidence="5 8" id="KW-0812">Transmembrane</keyword>
<evidence type="ECO:0000313" key="11">
    <source>
        <dbReference type="Proteomes" id="UP000183982"/>
    </source>
</evidence>
<feature type="transmembrane region" description="Helical" evidence="8">
    <location>
        <begin position="203"/>
        <end position="222"/>
    </location>
</feature>
<dbReference type="RefSeq" id="WP_073257277.1">
    <property type="nucleotide sequence ID" value="NZ_FQZQ01000049.1"/>
</dbReference>
<dbReference type="EMBL" id="FQZQ01000049">
    <property type="protein sequence ID" value="SHK62836.1"/>
    <property type="molecule type" value="Genomic_DNA"/>
</dbReference>
<dbReference type="GO" id="GO:0043190">
    <property type="term" value="C:ATP-binding cassette (ABC) transporter complex"/>
    <property type="evidence" value="ECO:0007669"/>
    <property type="project" value="InterPro"/>
</dbReference>
<dbReference type="InterPro" id="IPR035906">
    <property type="entry name" value="MetI-like_sf"/>
</dbReference>
<feature type="transmembrane region" description="Helical" evidence="8">
    <location>
        <begin position="368"/>
        <end position="391"/>
    </location>
</feature>
<dbReference type="InterPro" id="IPR043429">
    <property type="entry name" value="ArtM/GltK/GlnP/TcyL/YhdX-like"/>
</dbReference>
<gene>
    <name evidence="10" type="ORF">SAMN05444000_1493</name>
</gene>
<dbReference type="InterPro" id="IPR010065">
    <property type="entry name" value="AA_ABC_transptr_permease_3TM"/>
</dbReference>
<dbReference type="SUPFAM" id="SSF161098">
    <property type="entry name" value="MetI-like"/>
    <property type="match status" value="1"/>
</dbReference>
<dbReference type="PANTHER" id="PTHR30614">
    <property type="entry name" value="MEMBRANE COMPONENT OF AMINO ACID ABC TRANSPORTER"/>
    <property type="match status" value="1"/>
</dbReference>
<feature type="domain" description="ABC transmembrane type-1" evidence="9">
    <location>
        <begin position="235"/>
        <end position="429"/>
    </location>
</feature>
<proteinExistence type="inferred from homology"/>
<comment type="similarity">
    <text evidence="2">Belongs to the binding-protein-dependent transport system permease family. HisMQ subfamily.</text>
</comment>
<organism evidence="10 11">
    <name type="scientific">Shimia gijangensis</name>
    <dbReference type="NCBI Taxonomy" id="1470563"/>
    <lineage>
        <taxon>Bacteria</taxon>
        <taxon>Pseudomonadati</taxon>
        <taxon>Pseudomonadota</taxon>
        <taxon>Alphaproteobacteria</taxon>
        <taxon>Rhodobacterales</taxon>
        <taxon>Roseobacteraceae</taxon>
    </lineage>
</organism>
<feature type="transmembrane region" description="Helical" evidence="8">
    <location>
        <begin position="127"/>
        <end position="146"/>
    </location>
</feature>
<feature type="transmembrane region" description="Helical" evidence="8">
    <location>
        <begin position="270"/>
        <end position="290"/>
    </location>
</feature>
<keyword evidence="4" id="KW-1003">Cell membrane</keyword>
<sequence>MAIITATKTPDRAAPLGERSVIGWIHKNLFSSWFNAILTLLTGYLVFITVTGVFNWGFTDATFVAENRRACYDNSLTGACWAGVIDWLDNIFYGRYPRDQIWRINVGAVLLVLWMAPLWMGRVKGKVLVGTGVVVFYPFLAGYLFSGGDKGLFMQVMVSGAIVALIANTANMLTGVLWGEFLPDFVLRVLGKSTAPDKTQRNILLALLFVVFTAVFVWQLSWTVEFVSWTKWGGLFLTMVISGIGIASSLPGGILLALGRRSKLTVVRVLCVAFIEVFRSVPLITVLFMATTMFPLFMPEGFVLNKLVQVIIAVILFNACYMAETVRAGLQAIPKGQYEAAHTIGLGYWRTTGLIIMPQALKHMIPNIVGSFIGLLKDTTLVSIIGLFDILGMLRSISKDMPWLGLHKEPLIFGAFLFFVLCFSMSKYSRHLEVKLSAGDQH</sequence>
<keyword evidence="11" id="KW-1185">Reference proteome</keyword>
<feature type="transmembrane region" description="Helical" evidence="8">
    <location>
        <begin position="302"/>
        <end position="321"/>
    </location>
</feature>
<keyword evidence="6 8" id="KW-1133">Transmembrane helix</keyword>
<dbReference type="Pfam" id="PF00528">
    <property type="entry name" value="BPD_transp_1"/>
    <property type="match status" value="1"/>
</dbReference>
<dbReference type="STRING" id="1470563.SAMN05444000_1493"/>
<dbReference type="OrthoDB" id="9771188at2"/>
<dbReference type="PANTHER" id="PTHR30614:SF41">
    <property type="entry name" value="INNER MEMBRANE AMINO-ACID ABC TRANSPORTER PERMEASE PROTEIN YHDY"/>
    <property type="match status" value="1"/>
</dbReference>
<feature type="transmembrane region" description="Helical" evidence="8">
    <location>
        <begin position="100"/>
        <end position="120"/>
    </location>
</feature>
<evidence type="ECO:0000256" key="4">
    <source>
        <dbReference type="ARBA" id="ARBA00022475"/>
    </source>
</evidence>
<dbReference type="AlphaFoldDB" id="A0A1M6U0W0"/>
<dbReference type="PROSITE" id="PS50928">
    <property type="entry name" value="ABC_TM1"/>
    <property type="match status" value="1"/>
</dbReference>
<keyword evidence="7 8" id="KW-0472">Membrane</keyword>
<evidence type="ECO:0000256" key="8">
    <source>
        <dbReference type="RuleBase" id="RU363032"/>
    </source>
</evidence>
<feature type="transmembrane region" description="Helical" evidence="8">
    <location>
        <begin position="152"/>
        <end position="182"/>
    </location>
</feature>
<feature type="transmembrane region" description="Helical" evidence="8">
    <location>
        <begin position="411"/>
        <end position="428"/>
    </location>
</feature>
<dbReference type="GO" id="GO:0006865">
    <property type="term" value="P:amino acid transport"/>
    <property type="evidence" value="ECO:0007669"/>
    <property type="project" value="TreeGrafter"/>
</dbReference>
<name>A0A1M6U0W0_9RHOB</name>
<evidence type="ECO:0000256" key="6">
    <source>
        <dbReference type="ARBA" id="ARBA00022989"/>
    </source>
</evidence>
<dbReference type="Proteomes" id="UP000183982">
    <property type="component" value="Unassembled WGS sequence"/>
</dbReference>
<feature type="transmembrane region" description="Helical" evidence="8">
    <location>
        <begin position="33"/>
        <end position="58"/>
    </location>
</feature>
<evidence type="ECO:0000256" key="7">
    <source>
        <dbReference type="ARBA" id="ARBA00023136"/>
    </source>
</evidence>
<dbReference type="NCBIfam" id="TIGR01726">
    <property type="entry name" value="HEQRo_perm_3TM"/>
    <property type="match status" value="1"/>
</dbReference>
<keyword evidence="3 8" id="KW-0813">Transport</keyword>
<dbReference type="Gene3D" id="1.10.3720.10">
    <property type="entry name" value="MetI-like"/>
    <property type="match status" value="1"/>
</dbReference>
<evidence type="ECO:0000259" key="9">
    <source>
        <dbReference type="PROSITE" id="PS50928"/>
    </source>
</evidence>
<evidence type="ECO:0000313" key="10">
    <source>
        <dbReference type="EMBL" id="SHK62836.1"/>
    </source>
</evidence>